<feature type="chain" id="PRO_5046153007" evidence="1">
    <location>
        <begin position="29"/>
        <end position="171"/>
    </location>
</feature>
<dbReference type="EMBL" id="JAMBEP010000001">
    <property type="protein sequence ID" value="MCL1634748.1"/>
    <property type="molecule type" value="Genomic_DNA"/>
</dbReference>
<evidence type="ECO:0000313" key="2">
    <source>
        <dbReference type="EMBL" id="MCL1634748.1"/>
    </source>
</evidence>
<gene>
    <name evidence="2" type="ORF">M2650_08910</name>
</gene>
<keyword evidence="1" id="KW-0732">Signal</keyword>
<dbReference type="Proteomes" id="UP001431217">
    <property type="component" value="Unassembled WGS sequence"/>
</dbReference>
<sequence length="171" mass="19609">MEPMKRAQTRWCLALALLLAALLQTAWAVDPPKGWEPRTGDAWVDRQLEDINLYGARYREAFIDELVRYQGAPRDLAQHLLQQGWKPGDLYYACAMAQLIGQPCRNVAAEWTRDHEDGWLGVGKRLGIGPNSSQFRELKRGFVASYERWGRPLELDAELRRAFPDRGKLSK</sequence>
<evidence type="ECO:0000256" key="1">
    <source>
        <dbReference type="SAM" id="SignalP"/>
    </source>
</evidence>
<dbReference type="RefSeq" id="WP_249473368.1">
    <property type="nucleotide sequence ID" value="NZ_JAMBEP010000001.1"/>
</dbReference>
<reference evidence="2 3" key="1">
    <citation type="submission" date="2022-05" db="EMBL/GenBank/DDBJ databases">
        <title>Luteimonas sp. SX5, whole genome shotgun sequencing project.</title>
        <authorList>
            <person name="Zhao G."/>
            <person name="Shen L."/>
        </authorList>
    </citation>
    <scope>NUCLEOTIDE SEQUENCE [LARGE SCALE GENOMIC DNA]</scope>
    <source>
        <strain evidence="2 3">SX5</strain>
    </source>
</reference>
<keyword evidence="3" id="KW-1185">Reference proteome</keyword>
<evidence type="ECO:0000313" key="3">
    <source>
        <dbReference type="Proteomes" id="UP001431217"/>
    </source>
</evidence>
<feature type="signal peptide" evidence="1">
    <location>
        <begin position="1"/>
        <end position="28"/>
    </location>
</feature>
<protein>
    <submittedName>
        <fullName evidence="2">Uncharacterized protein</fullName>
    </submittedName>
</protein>
<name>A0ABT0MJ97_9GAMM</name>
<organism evidence="2 3">
    <name type="scientific">Luteimonas galliterrae</name>
    <dbReference type="NCBI Taxonomy" id="2940486"/>
    <lineage>
        <taxon>Bacteria</taxon>
        <taxon>Pseudomonadati</taxon>
        <taxon>Pseudomonadota</taxon>
        <taxon>Gammaproteobacteria</taxon>
        <taxon>Lysobacterales</taxon>
        <taxon>Lysobacteraceae</taxon>
        <taxon>Luteimonas</taxon>
    </lineage>
</organism>
<accession>A0ABT0MJ97</accession>
<comment type="caution">
    <text evidence="2">The sequence shown here is derived from an EMBL/GenBank/DDBJ whole genome shotgun (WGS) entry which is preliminary data.</text>
</comment>
<proteinExistence type="predicted"/>